<dbReference type="Proteomes" id="UP000624244">
    <property type="component" value="Unassembled WGS sequence"/>
</dbReference>
<feature type="compositionally biased region" description="Basic and acidic residues" evidence="1">
    <location>
        <begin position="61"/>
        <end position="89"/>
    </location>
</feature>
<sequence length="570" mass="65015">MASRSRSRPGNVSFAFPTKRKKLAKWLQSLYFSIGPRGKATDFTNDTSSEEEDIASIEVRNPTDNHPRTSMRPHERRDDPPVRPSDMDRYANLPPPPPPPQYAISPQILDAMPARKPGVPTEGMPSREFSKIERQHEALVIEREDLMGSRFQMQMDRQKISETREKTSIQEGLVMDQLRTFLHKHAITLPQDIAETFELIDAFRDRLGTLEAEYDDTEQNYTLKELNYSRKESEFIEKLKSVHSNNSPVSGTEKIPVDRSALQVTPATADSWEIVNQNNQFANSTTQEEALQLALQRQVNSNIQEDDDSYTADFRLLSNNERMDTWLVDILFQPYLPMNYPEDEEPISGPTHGSPLKEIPEGWRCIFAFGAQFESKNLEGTHDKSQEQDITGSSTISLSHDYIAIRREETLSDRLLGDWTGFQGGQNIIQKVPHRKCPFRNNSEAYGATDLEIYGPFISERRPLKRSFSSPSAPPGLQVLRTRKSFHSFPHNVVFQDHRDSKVSSQGTLKSGTRPLRVSRTIDALPATRSWGTIKTLIEPRIPQSFNHGDEHLTLERCVIPHRFLHHNAG</sequence>
<organism evidence="2 3">
    <name type="scientific">Cochliobolus sativus</name>
    <name type="common">Common root rot and spot blotch fungus</name>
    <name type="synonym">Bipolaris sorokiniana</name>
    <dbReference type="NCBI Taxonomy" id="45130"/>
    <lineage>
        <taxon>Eukaryota</taxon>
        <taxon>Fungi</taxon>
        <taxon>Dikarya</taxon>
        <taxon>Ascomycota</taxon>
        <taxon>Pezizomycotina</taxon>
        <taxon>Dothideomycetes</taxon>
        <taxon>Pleosporomycetidae</taxon>
        <taxon>Pleosporales</taxon>
        <taxon>Pleosporineae</taxon>
        <taxon>Pleosporaceae</taxon>
        <taxon>Bipolaris</taxon>
    </lineage>
</organism>
<dbReference type="OMA" id="FQPYLPM"/>
<dbReference type="AlphaFoldDB" id="A0A8H5ZR40"/>
<evidence type="ECO:0000313" key="3">
    <source>
        <dbReference type="Proteomes" id="UP000624244"/>
    </source>
</evidence>
<dbReference type="EMBL" id="WNKQ01000003">
    <property type="protein sequence ID" value="KAF5852710.1"/>
    <property type="molecule type" value="Genomic_DNA"/>
</dbReference>
<comment type="caution">
    <text evidence="2">The sequence shown here is derived from an EMBL/GenBank/DDBJ whole genome shotgun (WGS) entry which is preliminary data.</text>
</comment>
<name>A0A8H5ZR40_COCSA</name>
<gene>
    <name evidence="2" type="ORF">GGP41_008127</name>
</gene>
<evidence type="ECO:0000256" key="1">
    <source>
        <dbReference type="SAM" id="MobiDB-lite"/>
    </source>
</evidence>
<feature type="region of interest" description="Disordered" evidence="1">
    <location>
        <begin position="36"/>
        <end position="101"/>
    </location>
</feature>
<protein>
    <submittedName>
        <fullName evidence="2">Uncharacterized protein</fullName>
    </submittedName>
</protein>
<proteinExistence type="predicted"/>
<reference evidence="2" key="1">
    <citation type="submission" date="2019-11" db="EMBL/GenBank/DDBJ databases">
        <title>Bipolaris sorokiniana Genome sequencing.</title>
        <authorList>
            <person name="Wang H."/>
        </authorList>
    </citation>
    <scope>NUCLEOTIDE SEQUENCE</scope>
</reference>
<evidence type="ECO:0000313" key="2">
    <source>
        <dbReference type="EMBL" id="KAF5852710.1"/>
    </source>
</evidence>
<accession>A0A8H5ZR40</accession>